<dbReference type="InterPro" id="IPR007739">
    <property type="entry name" value="RgpF"/>
</dbReference>
<evidence type="ECO:0000313" key="1">
    <source>
        <dbReference type="EMBL" id="TSJ63024.1"/>
    </source>
</evidence>
<dbReference type="RefSeq" id="WP_144342518.1">
    <property type="nucleotide sequence ID" value="NZ_VMBP01000002.1"/>
</dbReference>
<dbReference type="Proteomes" id="UP000315321">
    <property type="component" value="Unassembled WGS sequence"/>
</dbReference>
<keyword evidence="2" id="KW-1185">Reference proteome</keyword>
<organism evidence="1 2">
    <name type="scientific">Ancylobacter moscoviensis</name>
    <dbReference type="NCBI Taxonomy" id="2597768"/>
    <lineage>
        <taxon>Bacteria</taxon>
        <taxon>Pseudomonadati</taxon>
        <taxon>Pseudomonadota</taxon>
        <taxon>Alphaproteobacteria</taxon>
        <taxon>Hyphomicrobiales</taxon>
        <taxon>Xanthobacteraceae</taxon>
        <taxon>Ancylobacter</taxon>
    </lineage>
</organism>
<dbReference type="Pfam" id="PF05045">
    <property type="entry name" value="RgpF"/>
    <property type="match status" value="1"/>
</dbReference>
<accession>A0ABY3DSH6</accession>
<protein>
    <submittedName>
        <fullName evidence="1">Rhamnan synthesis F</fullName>
    </submittedName>
</protein>
<evidence type="ECO:0000313" key="2">
    <source>
        <dbReference type="Proteomes" id="UP000315321"/>
    </source>
</evidence>
<dbReference type="EMBL" id="VMBP01000002">
    <property type="protein sequence ID" value="TSJ63024.1"/>
    <property type="molecule type" value="Genomic_DNA"/>
</dbReference>
<comment type="caution">
    <text evidence="1">The sequence shown here is derived from an EMBL/GenBank/DDBJ whole genome shotgun (WGS) entry which is preliminary data.</text>
</comment>
<gene>
    <name evidence="1" type="ORF">FO470_08535</name>
</gene>
<sequence>MTTTPEQPVAGGVSPRRRYFEPKRRSKLRRWITGTSQKIGRSVGRLLFDTEGRPRPWLRTLLFDAYQRPRPGLEGVVFKEPGRPRRPFADWLSHADDTLAPLVAHLPFPSPDEGGRRAVLVVVVVAGDAAPVEELVRTLALQHTVVLLRLDGRPESVASAVLVSIDVAASRAPRPVLLDALARRAAACRPLFAVTAGLDVADAADLLEQRNVPVVALAGSPESYAARHEALERVLDRAGAVAFPSEVARSAALALLPRFAGRRRLVVASAPEEVAAIGREIGAELDNELALVLATGPERLEMLAIVREDDPPGEIDIPARLATLIANWRRKALLRRHPNRPPLRRPFSGFHPLIYAEHHPVACFDGRRYPLSHWIERGRPEGPWTMPVIGPPAAPVASGLRTALHGHFFYTDLLPELLQRLSANASRPDLFLTTDTAAKVEELRAMTADYPARVRIDIVPNIGRDVGPFLTALRDALTGGGYDVFLHVHGKKTKGRRRAIGDPWRNFLWENLIGGEHAMLDAVLAHMAAHPGVGLVFPEDTHLLDWARNARVAEELRRDMGLTEPMGTYVDFPVGNMFAVRPAALAPVLALGLDWQDYPAEPIPDDGTVMHGLERLLPMVVRKAGFGVAAVRVPGADWD</sequence>
<reference evidence="1 2" key="1">
    <citation type="submission" date="2019-07" db="EMBL/GenBank/DDBJ databases">
        <authorList>
            <person name="Grouzdev D.S."/>
        </authorList>
    </citation>
    <scope>NUCLEOTIDE SEQUENCE [LARGE SCALE GENOMIC DNA]</scope>
    <source>
        <strain evidence="1 2">3C</strain>
    </source>
</reference>
<proteinExistence type="predicted"/>
<name>A0ABY3DSH6_9HYPH</name>